<dbReference type="EMBL" id="WIXP02000015">
    <property type="protein sequence ID" value="KAF6199087.1"/>
    <property type="molecule type" value="Genomic_DNA"/>
</dbReference>
<keyword evidence="8" id="KW-1185">Reference proteome</keyword>
<dbReference type="PANTHER" id="PTHR13362">
    <property type="entry name" value="MITOCHONDRIAL RIBOSOMAL PROTEIN S33"/>
    <property type="match status" value="1"/>
</dbReference>
<dbReference type="Pfam" id="PF08293">
    <property type="entry name" value="MRP-S33"/>
    <property type="match status" value="1"/>
</dbReference>
<evidence type="ECO:0000256" key="6">
    <source>
        <dbReference type="ARBA" id="ARBA00035132"/>
    </source>
</evidence>
<dbReference type="GO" id="GO:1990904">
    <property type="term" value="C:ribonucleoprotein complex"/>
    <property type="evidence" value="ECO:0007669"/>
    <property type="project" value="UniProtKB-KW"/>
</dbReference>
<sequence>MSRQVRLMKLTTSYATRMNQLRNRIFGDIVRPTSITSKKVVALFSEHPVHKNPEKTIDYYPRHLETHQLMTKLRDYGLYRDEHKDFQEEISRLRELRVGKRGFVNPGNY</sequence>
<protein>
    <recommendedName>
        <fullName evidence="6">Small ribosomal subunit protein mS33</fullName>
    </recommendedName>
</protein>
<gene>
    <name evidence="7" type="ORF">GE061_007112</name>
</gene>
<dbReference type="GO" id="GO:0005739">
    <property type="term" value="C:mitochondrion"/>
    <property type="evidence" value="ECO:0007669"/>
    <property type="project" value="UniProtKB-SubCell"/>
</dbReference>
<evidence type="ECO:0000256" key="3">
    <source>
        <dbReference type="ARBA" id="ARBA00022980"/>
    </source>
</evidence>
<dbReference type="PANTHER" id="PTHR13362:SF2">
    <property type="entry name" value="SMALL RIBOSOMAL SUBUNIT PROTEIN MS33"/>
    <property type="match status" value="1"/>
</dbReference>
<dbReference type="GO" id="GO:0005840">
    <property type="term" value="C:ribosome"/>
    <property type="evidence" value="ECO:0007669"/>
    <property type="project" value="UniProtKB-KW"/>
</dbReference>
<comment type="similarity">
    <text evidence="2">Belongs to the mitochondrion-specific ribosomal protein mS33 family.</text>
</comment>
<keyword evidence="3" id="KW-0689">Ribosomal protein</keyword>
<dbReference type="OrthoDB" id="5980584at2759"/>
<proteinExistence type="inferred from homology"/>
<keyword evidence="5" id="KW-0687">Ribonucleoprotein</keyword>
<dbReference type="Proteomes" id="UP000466442">
    <property type="component" value="Unassembled WGS sequence"/>
</dbReference>
<evidence type="ECO:0000256" key="2">
    <source>
        <dbReference type="ARBA" id="ARBA00008970"/>
    </source>
</evidence>
<evidence type="ECO:0000313" key="8">
    <source>
        <dbReference type="Proteomes" id="UP000466442"/>
    </source>
</evidence>
<accession>A0A8S9WR05</accession>
<name>A0A8S9WR05_APOLU</name>
<keyword evidence="4" id="KW-0496">Mitochondrion</keyword>
<evidence type="ECO:0000256" key="4">
    <source>
        <dbReference type="ARBA" id="ARBA00023128"/>
    </source>
</evidence>
<comment type="subcellular location">
    <subcellularLocation>
        <location evidence="1">Mitochondrion</location>
    </subcellularLocation>
</comment>
<comment type="caution">
    <text evidence="7">The sequence shown here is derived from an EMBL/GenBank/DDBJ whole genome shotgun (WGS) entry which is preliminary data.</text>
</comment>
<reference evidence="7" key="1">
    <citation type="journal article" date="2021" name="Mol. Ecol. Resour.">
        <title>Apolygus lucorum genome provides insights into omnivorousness and mesophyll feeding.</title>
        <authorList>
            <person name="Liu Y."/>
            <person name="Liu H."/>
            <person name="Wang H."/>
            <person name="Huang T."/>
            <person name="Liu B."/>
            <person name="Yang B."/>
            <person name="Yin L."/>
            <person name="Li B."/>
            <person name="Zhang Y."/>
            <person name="Zhang S."/>
            <person name="Jiang F."/>
            <person name="Zhang X."/>
            <person name="Ren Y."/>
            <person name="Wang B."/>
            <person name="Wang S."/>
            <person name="Lu Y."/>
            <person name="Wu K."/>
            <person name="Fan W."/>
            <person name="Wang G."/>
        </authorList>
    </citation>
    <scope>NUCLEOTIDE SEQUENCE</scope>
    <source>
        <strain evidence="7">12Hb</strain>
    </source>
</reference>
<evidence type="ECO:0000313" key="7">
    <source>
        <dbReference type="EMBL" id="KAF6199087.1"/>
    </source>
</evidence>
<organism evidence="7 8">
    <name type="scientific">Apolygus lucorum</name>
    <name type="common">Small green plant bug</name>
    <name type="synonym">Lygocoris lucorum</name>
    <dbReference type="NCBI Taxonomy" id="248454"/>
    <lineage>
        <taxon>Eukaryota</taxon>
        <taxon>Metazoa</taxon>
        <taxon>Ecdysozoa</taxon>
        <taxon>Arthropoda</taxon>
        <taxon>Hexapoda</taxon>
        <taxon>Insecta</taxon>
        <taxon>Pterygota</taxon>
        <taxon>Neoptera</taxon>
        <taxon>Paraneoptera</taxon>
        <taxon>Hemiptera</taxon>
        <taxon>Heteroptera</taxon>
        <taxon>Panheteroptera</taxon>
        <taxon>Cimicomorpha</taxon>
        <taxon>Miridae</taxon>
        <taxon>Mirini</taxon>
        <taxon>Apolygus</taxon>
    </lineage>
</organism>
<evidence type="ECO:0000256" key="1">
    <source>
        <dbReference type="ARBA" id="ARBA00004173"/>
    </source>
</evidence>
<dbReference type="InterPro" id="IPR013219">
    <property type="entry name" value="Ribosomal_mS33"/>
</dbReference>
<evidence type="ECO:0000256" key="5">
    <source>
        <dbReference type="ARBA" id="ARBA00023274"/>
    </source>
</evidence>
<dbReference type="AlphaFoldDB" id="A0A8S9WR05"/>